<dbReference type="Proteomes" id="UP001176429">
    <property type="component" value="Unassembled WGS sequence"/>
</dbReference>
<dbReference type="RefSeq" id="WP_305004786.1">
    <property type="nucleotide sequence ID" value="NZ_JAUQSY010000001.1"/>
</dbReference>
<comment type="caution">
    <text evidence="1">The sequence shown here is derived from an EMBL/GenBank/DDBJ whole genome shotgun (WGS) entry which is preliminary data.</text>
</comment>
<gene>
    <name evidence="1" type="ORF">Q5H93_01920</name>
</gene>
<evidence type="ECO:0008006" key="3">
    <source>
        <dbReference type="Google" id="ProtNLM"/>
    </source>
</evidence>
<proteinExistence type="predicted"/>
<evidence type="ECO:0000313" key="1">
    <source>
        <dbReference type="EMBL" id="MDO7873471.1"/>
    </source>
</evidence>
<accession>A0ABT9B5C2</accession>
<sequence length="142" mass="16423">MTTDRLPPPYFENNAGQLLEDPAGFLRINWSTRARTLPELQDFCEHMLLAMQRNRWARALGNQRDMTPFTPAEQQWVTQSWLPRMVREGGYRFGALLVSPNVMVRLATAYVTTNVQGLPLVYRSFETEAEALQWLQQQPGRP</sequence>
<dbReference type="EMBL" id="JAUQSY010000001">
    <property type="protein sequence ID" value="MDO7873471.1"/>
    <property type="molecule type" value="Genomic_DNA"/>
</dbReference>
<protein>
    <recommendedName>
        <fullName evidence="3">STAS/SEC14 domain-containing protein</fullName>
    </recommendedName>
</protein>
<name>A0ABT9B5C2_9BACT</name>
<evidence type="ECO:0000313" key="2">
    <source>
        <dbReference type="Proteomes" id="UP001176429"/>
    </source>
</evidence>
<organism evidence="1 2">
    <name type="scientific">Hymenobacter aranciens</name>
    <dbReference type="NCBI Taxonomy" id="3063996"/>
    <lineage>
        <taxon>Bacteria</taxon>
        <taxon>Pseudomonadati</taxon>
        <taxon>Bacteroidota</taxon>
        <taxon>Cytophagia</taxon>
        <taxon>Cytophagales</taxon>
        <taxon>Hymenobacteraceae</taxon>
        <taxon>Hymenobacter</taxon>
    </lineage>
</organism>
<keyword evidence="2" id="KW-1185">Reference proteome</keyword>
<reference evidence="1" key="1">
    <citation type="submission" date="2023-07" db="EMBL/GenBank/DDBJ databases">
        <authorList>
            <person name="Kim M.K."/>
        </authorList>
    </citation>
    <scope>NUCLEOTIDE SEQUENCE</scope>
    <source>
        <strain evidence="1">ASUV-10-1</strain>
    </source>
</reference>